<evidence type="ECO:0000256" key="5">
    <source>
        <dbReference type="ARBA" id="ARBA00022679"/>
    </source>
</evidence>
<keyword evidence="12 15" id="KW-0472">Membrane</keyword>
<comment type="similarity">
    <text evidence="13">Belongs to the RING-type zinc finger family. ATL subfamily.</text>
</comment>
<evidence type="ECO:0000256" key="7">
    <source>
        <dbReference type="ARBA" id="ARBA00022723"/>
    </source>
</evidence>
<keyword evidence="8 14" id="KW-0863">Zinc-finger</keyword>
<keyword evidence="6 15" id="KW-0812">Transmembrane</keyword>
<dbReference type="GO" id="GO:0016020">
    <property type="term" value="C:membrane"/>
    <property type="evidence" value="ECO:0007669"/>
    <property type="project" value="UniProtKB-SubCell"/>
</dbReference>
<feature type="domain" description="RING-type" evidence="16">
    <location>
        <begin position="116"/>
        <end position="158"/>
    </location>
</feature>
<keyword evidence="9" id="KW-0833">Ubl conjugation pathway</keyword>
<dbReference type="InterPro" id="IPR001841">
    <property type="entry name" value="Znf_RING"/>
</dbReference>
<reference evidence="17 18" key="1">
    <citation type="journal article" date="2023" name="Hortic Res">
        <title>Pangenome of water caltrop reveals structural variations and asymmetric subgenome divergence after allopolyploidization.</title>
        <authorList>
            <person name="Zhang X."/>
            <person name="Chen Y."/>
            <person name="Wang L."/>
            <person name="Yuan Y."/>
            <person name="Fang M."/>
            <person name="Shi L."/>
            <person name="Lu R."/>
            <person name="Comes H.P."/>
            <person name="Ma Y."/>
            <person name="Chen Y."/>
            <person name="Huang G."/>
            <person name="Zhou Y."/>
            <person name="Zheng Z."/>
            <person name="Qiu Y."/>
        </authorList>
    </citation>
    <scope>NUCLEOTIDE SEQUENCE [LARGE SCALE GENOMIC DNA]</scope>
    <source>
        <strain evidence="17">F231</strain>
    </source>
</reference>
<keyword evidence="18" id="KW-1185">Reference proteome</keyword>
<dbReference type="SMART" id="SM00184">
    <property type="entry name" value="RING"/>
    <property type="match status" value="1"/>
</dbReference>
<accession>A0AAN7RB13</accession>
<dbReference type="Gene3D" id="3.30.40.10">
    <property type="entry name" value="Zinc/RING finger domain, C3HC4 (zinc finger)"/>
    <property type="match status" value="1"/>
</dbReference>
<organism evidence="17 18">
    <name type="scientific">Trapa natans</name>
    <name type="common">Water chestnut</name>
    <dbReference type="NCBI Taxonomy" id="22666"/>
    <lineage>
        <taxon>Eukaryota</taxon>
        <taxon>Viridiplantae</taxon>
        <taxon>Streptophyta</taxon>
        <taxon>Embryophyta</taxon>
        <taxon>Tracheophyta</taxon>
        <taxon>Spermatophyta</taxon>
        <taxon>Magnoliopsida</taxon>
        <taxon>eudicotyledons</taxon>
        <taxon>Gunneridae</taxon>
        <taxon>Pentapetalae</taxon>
        <taxon>rosids</taxon>
        <taxon>malvids</taxon>
        <taxon>Myrtales</taxon>
        <taxon>Lythraceae</taxon>
        <taxon>Trapa</taxon>
    </lineage>
</organism>
<proteinExistence type="inferred from homology"/>
<evidence type="ECO:0000256" key="6">
    <source>
        <dbReference type="ARBA" id="ARBA00022692"/>
    </source>
</evidence>
<keyword evidence="11 15" id="KW-1133">Transmembrane helix</keyword>
<comment type="pathway">
    <text evidence="3">Protein modification; protein ubiquitination.</text>
</comment>
<protein>
    <recommendedName>
        <fullName evidence="4">RING-type E3 ubiquitin transferase</fullName>
        <ecNumber evidence="4">2.3.2.27</ecNumber>
    </recommendedName>
</protein>
<dbReference type="Pfam" id="PF13639">
    <property type="entry name" value="zf-RING_2"/>
    <property type="match status" value="1"/>
</dbReference>
<dbReference type="EMBL" id="JAXQNO010000005">
    <property type="protein sequence ID" value="KAK4798559.1"/>
    <property type="molecule type" value="Genomic_DNA"/>
</dbReference>
<evidence type="ECO:0000256" key="13">
    <source>
        <dbReference type="ARBA" id="ARBA00024209"/>
    </source>
</evidence>
<keyword evidence="10" id="KW-0862">Zinc</keyword>
<dbReference type="CDD" id="cd16461">
    <property type="entry name" value="RING-H2_EL5-like"/>
    <property type="match status" value="1"/>
</dbReference>
<dbReference type="InterPro" id="IPR044600">
    <property type="entry name" value="ATL1/ATL16-like"/>
</dbReference>
<evidence type="ECO:0000256" key="1">
    <source>
        <dbReference type="ARBA" id="ARBA00000900"/>
    </source>
</evidence>
<dbReference type="GO" id="GO:0008270">
    <property type="term" value="F:zinc ion binding"/>
    <property type="evidence" value="ECO:0007669"/>
    <property type="project" value="UniProtKB-KW"/>
</dbReference>
<sequence length="196" mass="21705">MGDPPKSPYAWRMPPLPSLQLPPPPSPLPKYNTLPMLYYGLLVVGTAAVVLAMYNLIVVRWCTDHWTSATSPPTRPRLVEVTGGDSQSFERPGLNMLSSFKYFKKDAVAENGELECAVCLSVVEDGEEIRQLPRCKHEFHLPCIDMWLYSHSNCPLCRAPAAPPISHGLQEPANSPENSRQGLVPGSAIMFHIIQI</sequence>
<evidence type="ECO:0000256" key="15">
    <source>
        <dbReference type="SAM" id="Phobius"/>
    </source>
</evidence>
<gene>
    <name evidence="17" type="ORF">SAY86_030885</name>
</gene>
<evidence type="ECO:0000313" key="17">
    <source>
        <dbReference type="EMBL" id="KAK4798559.1"/>
    </source>
</evidence>
<comment type="catalytic activity">
    <reaction evidence="1">
        <text>S-ubiquitinyl-[E2 ubiquitin-conjugating enzyme]-L-cysteine + [acceptor protein]-L-lysine = [E2 ubiquitin-conjugating enzyme]-L-cysteine + N(6)-ubiquitinyl-[acceptor protein]-L-lysine.</text>
        <dbReference type="EC" id="2.3.2.27"/>
    </reaction>
</comment>
<evidence type="ECO:0000256" key="9">
    <source>
        <dbReference type="ARBA" id="ARBA00022786"/>
    </source>
</evidence>
<evidence type="ECO:0000256" key="8">
    <source>
        <dbReference type="ARBA" id="ARBA00022771"/>
    </source>
</evidence>
<dbReference type="AlphaFoldDB" id="A0AAN7RB13"/>
<name>A0AAN7RB13_TRANT</name>
<keyword evidence="5" id="KW-0808">Transferase</keyword>
<evidence type="ECO:0000256" key="4">
    <source>
        <dbReference type="ARBA" id="ARBA00012483"/>
    </source>
</evidence>
<dbReference type="GO" id="GO:0016567">
    <property type="term" value="P:protein ubiquitination"/>
    <property type="evidence" value="ECO:0007669"/>
    <property type="project" value="InterPro"/>
</dbReference>
<feature type="transmembrane region" description="Helical" evidence="15">
    <location>
        <begin position="36"/>
        <end position="57"/>
    </location>
</feature>
<evidence type="ECO:0000256" key="12">
    <source>
        <dbReference type="ARBA" id="ARBA00023136"/>
    </source>
</evidence>
<dbReference type="EC" id="2.3.2.27" evidence="4"/>
<evidence type="ECO:0000256" key="11">
    <source>
        <dbReference type="ARBA" id="ARBA00022989"/>
    </source>
</evidence>
<dbReference type="PROSITE" id="PS50089">
    <property type="entry name" value="ZF_RING_2"/>
    <property type="match status" value="1"/>
</dbReference>
<evidence type="ECO:0000313" key="18">
    <source>
        <dbReference type="Proteomes" id="UP001346149"/>
    </source>
</evidence>
<comment type="subcellular location">
    <subcellularLocation>
        <location evidence="2">Membrane</location>
        <topology evidence="2">Single-pass membrane protein</topology>
    </subcellularLocation>
</comment>
<dbReference type="PANTHER" id="PTHR46913">
    <property type="entry name" value="RING-H2 FINGER PROTEIN ATL16"/>
    <property type="match status" value="1"/>
</dbReference>
<evidence type="ECO:0000256" key="10">
    <source>
        <dbReference type="ARBA" id="ARBA00022833"/>
    </source>
</evidence>
<dbReference type="InterPro" id="IPR013083">
    <property type="entry name" value="Znf_RING/FYVE/PHD"/>
</dbReference>
<evidence type="ECO:0000256" key="2">
    <source>
        <dbReference type="ARBA" id="ARBA00004167"/>
    </source>
</evidence>
<comment type="caution">
    <text evidence="17">The sequence shown here is derived from an EMBL/GenBank/DDBJ whole genome shotgun (WGS) entry which is preliminary data.</text>
</comment>
<keyword evidence="7" id="KW-0479">Metal-binding</keyword>
<dbReference type="GO" id="GO:0061630">
    <property type="term" value="F:ubiquitin protein ligase activity"/>
    <property type="evidence" value="ECO:0007669"/>
    <property type="project" value="UniProtKB-EC"/>
</dbReference>
<dbReference type="Proteomes" id="UP001346149">
    <property type="component" value="Unassembled WGS sequence"/>
</dbReference>
<evidence type="ECO:0000259" key="16">
    <source>
        <dbReference type="PROSITE" id="PS50089"/>
    </source>
</evidence>
<evidence type="ECO:0000256" key="3">
    <source>
        <dbReference type="ARBA" id="ARBA00004906"/>
    </source>
</evidence>
<evidence type="ECO:0000256" key="14">
    <source>
        <dbReference type="PROSITE-ProRule" id="PRU00175"/>
    </source>
</evidence>
<dbReference type="PANTHER" id="PTHR46913:SF1">
    <property type="entry name" value="RING-H2 FINGER PROTEIN ATL16"/>
    <property type="match status" value="1"/>
</dbReference>
<dbReference type="SUPFAM" id="SSF57850">
    <property type="entry name" value="RING/U-box"/>
    <property type="match status" value="1"/>
</dbReference>